<dbReference type="Gene3D" id="3.90.960.10">
    <property type="entry name" value="YbaK/aminoacyl-tRNA synthetase-associated domain"/>
    <property type="match status" value="1"/>
</dbReference>
<proteinExistence type="predicted"/>
<dbReference type="SUPFAM" id="SSF55826">
    <property type="entry name" value="YbaK/ProRS associated domain"/>
    <property type="match status" value="1"/>
</dbReference>
<dbReference type="CDD" id="cd04332">
    <property type="entry name" value="YbaK_like"/>
    <property type="match status" value="1"/>
</dbReference>
<name>A0ABV8U892_9PROT</name>
<evidence type="ECO:0000313" key="2">
    <source>
        <dbReference type="EMBL" id="MFC4347315.1"/>
    </source>
</evidence>
<dbReference type="Proteomes" id="UP001595776">
    <property type="component" value="Unassembled WGS sequence"/>
</dbReference>
<reference evidence="3" key="1">
    <citation type="journal article" date="2019" name="Int. J. Syst. Evol. Microbiol.">
        <title>The Global Catalogue of Microorganisms (GCM) 10K type strain sequencing project: providing services to taxonomists for standard genome sequencing and annotation.</title>
        <authorList>
            <consortium name="The Broad Institute Genomics Platform"/>
            <consortium name="The Broad Institute Genome Sequencing Center for Infectious Disease"/>
            <person name="Wu L."/>
            <person name="Ma J."/>
        </authorList>
    </citation>
    <scope>NUCLEOTIDE SEQUENCE [LARGE SCALE GENOMIC DNA]</scope>
    <source>
        <strain evidence="3">CGMCC 1.15304</strain>
    </source>
</reference>
<keyword evidence="3" id="KW-1185">Reference proteome</keyword>
<evidence type="ECO:0000313" key="3">
    <source>
        <dbReference type="Proteomes" id="UP001595776"/>
    </source>
</evidence>
<feature type="domain" description="YbaK/aminoacyl-tRNA synthetase-associated" evidence="1">
    <location>
        <begin position="30"/>
        <end position="136"/>
    </location>
</feature>
<dbReference type="RefSeq" id="WP_068152686.1">
    <property type="nucleotide sequence ID" value="NZ_JBHSCR010000003.1"/>
</dbReference>
<dbReference type="EMBL" id="JBHSCR010000003">
    <property type="protein sequence ID" value="MFC4347315.1"/>
    <property type="molecule type" value="Genomic_DNA"/>
</dbReference>
<organism evidence="2 3">
    <name type="scientific">Kordiimonas lipolytica</name>
    <dbReference type="NCBI Taxonomy" id="1662421"/>
    <lineage>
        <taxon>Bacteria</taxon>
        <taxon>Pseudomonadati</taxon>
        <taxon>Pseudomonadota</taxon>
        <taxon>Alphaproteobacteria</taxon>
        <taxon>Kordiimonadales</taxon>
        <taxon>Kordiimonadaceae</taxon>
        <taxon>Kordiimonas</taxon>
    </lineage>
</organism>
<protein>
    <submittedName>
        <fullName evidence="2">Aminoacyl-tRNA deacylase</fullName>
    </submittedName>
</protein>
<dbReference type="InterPro" id="IPR007214">
    <property type="entry name" value="YbaK/aa-tRNA-synth-assoc-dom"/>
</dbReference>
<dbReference type="Pfam" id="PF04073">
    <property type="entry name" value="tRNA_edit"/>
    <property type="match status" value="1"/>
</dbReference>
<evidence type="ECO:0000259" key="1">
    <source>
        <dbReference type="Pfam" id="PF04073"/>
    </source>
</evidence>
<accession>A0ABV8U892</accession>
<comment type="caution">
    <text evidence="2">The sequence shown here is derived from an EMBL/GenBank/DDBJ whole genome shotgun (WGS) entry which is preliminary data.</text>
</comment>
<gene>
    <name evidence="2" type="ORF">ACFO5Q_05615</name>
</gene>
<dbReference type="InterPro" id="IPR036754">
    <property type="entry name" value="YbaK/aa-tRNA-synt-asso_dom_sf"/>
</dbReference>
<sequence>MTIAPRLQRYMEQNGIDYEIMPHDREVVATKIAQAAHISGNAMAKGVLLKSDHGFMMAVVPASHHVDLQELSHRAHARLGLATEEEACSIFDDCDAGAVPACGSAYGMPMIIDSCLDDQDDLYLEAGDHRSLLHIDRMAFAKMTADAEHARISRPH</sequence>